<dbReference type="OrthoDB" id="10262014at2759"/>
<dbReference type="Proteomes" id="UP000054560">
    <property type="component" value="Unassembled WGS sequence"/>
</dbReference>
<keyword evidence="1" id="KW-0472">Membrane</keyword>
<dbReference type="eggNOG" id="ENOG502S7QY">
    <property type="taxonomic scope" value="Eukaryota"/>
</dbReference>
<dbReference type="GeneID" id="25914478"/>
<gene>
    <name evidence="2" type="ORF">SARC_13974</name>
</gene>
<keyword evidence="1" id="KW-0812">Transmembrane</keyword>
<sequence>RYFILHALINAGVVVIVYKDFIDVFLNPIDGDQRVEHSCLPLVWAIHLYHVLFFKGLTMVDWMHHLINVLIMGVIAECWFWGKGVNATCFIMNGVPGGLDYVFLTLMKHGLMSSSTGE</sequence>
<proteinExistence type="predicted"/>
<evidence type="ECO:0000256" key="1">
    <source>
        <dbReference type="SAM" id="Phobius"/>
    </source>
</evidence>
<dbReference type="AlphaFoldDB" id="A0A0L0FBK5"/>
<evidence type="ECO:0008006" key="4">
    <source>
        <dbReference type="Google" id="ProtNLM"/>
    </source>
</evidence>
<dbReference type="RefSeq" id="XP_014147370.1">
    <property type="nucleotide sequence ID" value="XM_014291895.1"/>
</dbReference>
<name>A0A0L0FBK5_9EUKA</name>
<dbReference type="EMBL" id="KQ245580">
    <property type="protein sequence ID" value="KNC73468.1"/>
    <property type="molecule type" value="Genomic_DNA"/>
</dbReference>
<feature type="transmembrane region" description="Helical" evidence="1">
    <location>
        <begin position="62"/>
        <end position="82"/>
    </location>
</feature>
<organism evidence="2 3">
    <name type="scientific">Sphaeroforma arctica JP610</name>
    <dbReference type="NCBI Taxonomy" id="667725"/>
    <lineage>
        <taxon>Eukaryota</taxon>
        <taxon>Ichthyosporea</taxon>
        <taxon>Ichthyophonida</taxon>
        <taxon>Sphaeroforma</taxon>
    </lineage>
</organism>
<feature type="non-terminal residue" evidence="2">
    <location>
        <position position="1"/>
    </location>
</feature>
<evidence type="ECO:0000313" key="2">
    <source>
        <dbReference type="EMBL" id="KNC73468.1"/>
    </source>
</evidence>
<evidence type="ECO:0000313" key="3">
    <source>
        <dbReference type="Proteomes" id="UP000054560"/>
    </source>
</evidence>
<keyword evidence="1" id="KW-1133">Transmembrane helix</keyword>
<keyword evidence="3" id="KW-1185">Reference proteome</keyword>
<reference evidence="2 3" key="1">
    <citation type="submission" date="2011-02" db="EMBL/GenBank/DDBJ databases">
        <title>The Genome Sequence of Sphaeroforma arctica JP610.</title>
        <authorList>
            <consortium name="The Broad Institute Genome Sequencing Platform"/>
            <person name="Russ C."/>
            <person name="Cuomo C."/>
            <person name="Young S.K."/>
            <person name="Zeng Q."/>
            <person name="Gargeya S."/>
            <person name="Alvarado L."/>
            <person name="Berlin A."/>
            <person name="Chapman S.B."/>
            <person name="Chen Z."/>
            <person name="Freedman E."/>
            <person name="Gellesch M."/>
            <person name="Goldberg J."/>
            <person name="Griggs A."/>
            <person name="Gujja S."/>
            <person name="Heilman E."/>
            <person name="Heiman D."/>
            <person name="Howarth C."/>
            <person name="Mehta T."/>
            <person name="Neiman D."/>
            <person name="Pearson M."/>
            <person name="Roberts A."/>
            <person name="Saif S."/>
            <person name="Shea T."/>
            <person name="Shenoy N."/>
            <person name="Sisk P."/>
            <person name="Stolte C."/>
            <person name="Sykes S."/>
            <person name="White J."/>
            <person name="Yandava C."/>
            <person name="Burger G."/>
            <person name="Gray M.W."/>
            <person name="Holland P.W.H."/>
            <person name="King N."/>
            <person name="Lang F.B.F."/>
            <person name="Roger A.J."/>
            <person name="Ruiz-Trillo I."/>
            <person name="Haas B."/>
            <person name="Nusbaum C."/>
            <person name="Birren B."/>
        </authorList>
    </citation>
    <scope>NUCLEOTIDE SEQUENCE [LARGE SCALE GENOMIC DNA]</scope>
    <source>
        <strain evidence="2 3">JP610</strain>
    </source>
</reference>
<accession>A0A0L0FBK5</accession>
<protein>
    <recommendedName>
        <fullName evidence="4">TLC domain-containing protein</fullName>
    </recommendedName>
</protein>